<name>A0A6J1EF02_CUCMO</name>
<sequence>MANSKAAGPVKVVFIEYHHIQTDVTNFKSVVQTLTGMNSTAGGNTRKKRRVDENIIDARSARFEESTESCETDTTSSLQSTSFEDLDPLLLKLELPSMEDLNWIWAD</sequence>
<protein>
    <submittedName>
        <fullName evidence="3">VQ motif-containing protein 10-like</fullName>
    </submittedName>
</protein>
<evidence type="ECO:0000313" key="3">
    <source>
        <dbReference type="RefSeq" id="XP_022926399.1"/>
    </source>
</evidence>
<dbReference type="PANTHER" id="PTHR34777">
    <property type="entry name" value="VQ MOTIF-CONTAINING PROTEIN 10"/>
    <property type="match status" value="1"/>
</dbReference>
<feature type="domain" description="VQ" evidence="1">
    <location>
        <begin position="20"/>
        <end position="40"/>
    </location>
</feature>
<dbReference type="AlphaFoldDB" id="A0A6J1EF02"/>
<proteinExistence type="predicted"/>
<organism evidence="2 3">
    <name type="scientific">Cucurbita moschata</name>
    <name type="common">Winter crookneck squash</name>
    <name type="synonym">Cucurbita pepo var. moschata</name>
    <dbReference type="NCBI Taxonomy" id="3662"/>
    <lineage>
        <taxon>Eukaryota</taxon>
        <taxon>Viridiplantae</taxon>
        <taxon>Streptophyta</taxon>
        <taxon>Embryophyta</taxon>
        <taxon>Tracheophyta</taxon>
        <taxon>Spermatophyta</taxon>
        <taxon>Magnoliopsida</taxon>
        <taxon>eudicotyledons</taxon>
        <taxon>Gunneridae</taxon>
        <taxon>Pentapetalae</taxon>
        <taxon>rosids</taxon>
        <taxon>fabids</taxon>
        <taxon>Cucurbitales</taxon>
        <taxon>Cucurbitaceae</taxon>
        <taxon>Cucurbiteae</taxon>
        <taxon>Cucurbita</taxon>
    </lineage>
</organism>
<keyword evidence="2" id="KW-1185">Reference proteome</keyword>
<evidence type="ECO:0000313" key="2">
    <source>
        <dbReference type="Proteomes" id="UP000504609"/>
    </source>
</evidence>
<dbReference type="RefSeq" id="XP_022926399.1">
    <property type="nucleotide sequence ID" value="XM_023070631.1"/>
</dbReference>
<dbReference type="GeneID" id="111433561"/>
<accession>A0A6J1EF02</accession>
<dbReference type="KEGG" id="cmos:111433561"/>
<dbReference type="InterPro" id="IPR008889">
    <property type="entry name" value="VQ"/>
</dbReference>
<evidence type="ECO:0000259" key="1">
    <source>
        <dbReference type="Pfam" id="PF05678"/>
    </source>
</evidence>
<gene>
    <name evidence="3" type="primary">LOC111433561</name>
</gene>
<dbReference type="Proteomes" id="UP000504609">
    <property type="component" value="Unplaced"/>
</dbReference>
<dbReference type="InterPro" id="IPR039608">
    <property type="entry name" value="VQ_1/10"/>
</dbReference>
<dbReference type="Pfam" id="PF05678">
    <property type="entry name" value="VQ"/>
    <property type="match status" value="1"/>
</dbReference>
<dbReference type="PANTHER" id="PTHR34777:SF1">
    <property type="entry name" value="VQ MOTIF-CONTAINING PROTEIN 10"/>
    <property type="match status" value="1"/>
</dbReference>
<reference evidence="3" key="1">
    <citation type="submission" date="2025-08" db="UniProtKB">
        <authorList>
            <consortium name="RefSeq"/>
        </authorList>
    </citation>
    <scope>IDENTIFICATION</scope>
    <source>
        <tissue evidence="3">Young leaves</tissue>
    </source>
</reference>